<dbReference type="RefSeq" id="WP_113646061.1">
    <property type="nucleotide sequence ID" value="NZ_QMHN01000001.1"/>
</dbReference>
<organism evidence="2 3">
    <name type="scientific">Pedobacter chitinilyticus</name>
    <dbReference type="NCBI Taxonomy" id="2233776"/>
    <lineage>
        <taxon>Bacteria</taxon>
        <taxon>Pseudomonadati</taxon>
        <taxon>Bacteroidota</taxon>
        <taxon>Sphingobacteriia</taxon>
        <taxon>Sphingobacteriales</taxon>
        <taxon>Sphingobacteriaceae</taxon>
        <taxon>Pedobacter</taxon>
    </lineage>
</organism>
<dbReference type="EMBL" id="SAYW01000001">
    <property type="protein sequence ID" value="RWU10573.1"/>
    <property type="molecule type" value="Genomic_DNA"/>
</dbReference>
<evidence type="ECO:0000259" key="1">
    <source>
        <dbReference type="Pfam" id="PF13628"/>
    </source>
</evidence>
<dbReference type="Pfam" id="PF13628">
    <property type="entry name" value="DUF4142"/>
    <property type="match status" value="1"/>
</dbReference>
<comment type="caution">
    <text evidence="2">The sequence shown here is derived from an EMBL/GenBank/DDBJ whole genome shotgun (WGS) entry which is preliminary data.</text>
</comment>
<keyword evidence="3" id="KW-1185">Reference proteome</keyword>
<dbReference type="OrthoDB" id="760984at2"/>
<dbReference type="Proteomes" id="UP000284120">
    <property type="component" value="Unassembled WGS sequence"/>
</dbReference>
<reference evidence="2 3" key="1">
    <citation type="submission" date="2018-06" db="EMBL/GenBank/DDBJ databases">
        <title>Pedobacter endophyticus sp. nov., an endophytic bacterium isolated from a leaf of Triticum aestivum.</title>
        <authorList>
            <person name="Zhang L."/>
        </authorList>
    </citation>
    <scope>NUCLEOTIDE SEQUENCE [LARGE SCALE GENOMIC DNA]</scope>
    <source>
        <strain evidence="2 3">CM134L-2</strain>
    </source>
</reference>
<accession>A0A3S3QHY9</accession>
<dbReference type="AlphaFoldDB" id="A0A3S3QHY9"/>
<sequence>MKITLTLSIATCLTLTLACNPAEREHRDTPAAPADSIIDATTKAQVSTADVNVDGAEKAFIISIYSQSLYTTELATIAAKSQMPALRTLAKNITPSYQKLIADMEKIAKGKGMLLERNLSKSQQKELNALKQLSSPTLDQQVLQKLQTLQAAFTNLFKEGQHLTNTDLKTYASNAIKTIQQQQGPTTKLLNQVNETGSQSTRPGEVATP</sequence>
<evidence type="ECO:0000313" key="3">
    <source>
        <dbReference type="Proteomes" id="UP000284120"/>
    </source>
</evidence>
<dbReference type="InterPro" id="IPR025419">
    <property type="entry name" value="DUF4142"/>
</dbReference>
<gene>
    <name evidence="2" type="ORF">DPV69_04335</name>
</gene>
<proteinExistence type="predicted"/>
<feature type="domain" description="DUF4142" evidence="1">
    <location>
        <begin position="58"/>
        <end position="183"/>
    </location>
</feature>
<name>A0A3S3QHY9_9SPHI</name>
<evidence type="ECO:0000313" key="2">
    <source>
        <dbReference type="EMBL" id="RWU10573.1"/>
    </source>
</evidence>
<protein>
    <submittedName>
        <fullName evidence="2">DUF4142 domain-containing protein</fullName>
    </submittedName>
</protein>
<dbReference type="PROSITE" id="PS51257">
    <property type="entry name" value="PROKAR_LIPOPROTEIN"/>
    <property type="match status" value="1"/>
</dbReference>